<dbReference type="PANTHER" id="PTHR30093:SF2">
    <property type="entry name" value="TYPE II SECRETION SYSTEM PROTEIN H"/>
    <property type="match status" value="1"/>
</dbReference>
<dbReference type="EMBL" id="CP036339">
    <property type="protein sequence ID" value="QDT72641.1"/>
    <property type="molecule type" value="Genomic_DNA"/>
</dbReference>
<dbReference type="Gene3D" id="3.30.700.10">
    <property type="entry name" value="Glycoprotein, Type 4 Pilin"/>
    <property type="match status" value="1"/>
</dbReference>
<dbReference type="InterPro" id="IPR011453">
    <property type="entry name" value="DUF1559"/>
</dbReference>
<dbReference type="Proteomes" id="UP000317909">
    <property type="component" value="Chromosome"/>
</dbReference>
<dbReference type="AlphaFoldDB" id="A0A517TW97"/>
<feature type="domain" description="DUF1559" evidence="1">
    <location>
        <begin position="38"/>
        <end position="318"/>
    </location>
</feature>
<evidence type="ECO:0000313" key="2">
    <source>
        <dbReference type="EMBL" id="QDT72641.1"/>
    </source>
</evidence>
<dbReference type="KEGG" id="llh:I41_18230"/>
<dbReference type="PANTHER" id="PTHR30093">
    <property type="entry name" value="GENERAL SECRETION PATHWAY PROTEIN G"/>
    <property type="match status" value="1"/>
</dbReference>
<dbReference type="InterPro" id="IPR045584">
    <property type="entry name" value="Pilin-like"/>
</dbReference>
<keyword evidence="3" id="KW-1185">Reference proteome</keyword>
<gene>
    <name evidence="2" type="ORF">I41_18230</name>
</gene>
<proteinExistence type="predicted"/>
<accession>A0A517TW97</accession>
<dbReference type="NCBIfam" id="TIGR02532">
    <property type="entry name" value="IV_pilin_GFxxxE"/>
    <property type="match status" value="1"/>
</dbReference>
<dbReference type="SUPFAM" id="SSF54523">
    <property type="entry name" value="Pili subunits"/>
    <property type="match status" value="1"/>
</dbReference>
<name>A0A517TW97_9BACT</name>
<dbReference type="InterPro" id="IPR012902">
    <property type="entry name" value="N_methyl_site"/>
</dbReference>
<protein>
    <recommendedName>
        <fullName evidence="1">DUF1559 domain-containing protein</fullName>
    </recommendedName>
</protein>
<organism evidence="2 3">
    <name type="scientific">Lacipirellula limnantheis</name>
    <dbReference type="NCBI Taxonomy" id="2528024"/>
    <lineage>
        <taxon>Bacteria</taxon>
        <taxon>Pseudomonadati</taxon>
        <taxon>Planctomycetota</taxon>
        <taxon>Planctomycetia</taxon>
        <taxon>Pirellulales</taxon>
        <taxon>Lacipirellulaceae</taxon>
        <taxon>Lacipirellula</taxon>
    </lineage>
</organism>
<reference evidence="2 3" key="1">
    <citation type="submission" date="2019-02" db="EMBL/GenBank/DDBJ databases">
        <title>Deep-cultivation of Planctomycetes and their phenomic and genomic characterization uncovers novel biology.</title>
        <authorList>
            <person name="Wiegand S."/>
            <person name="Jogler M."/>
            <person name="Boedeker C."/>
            <person name="Pinto D."/>
            <person name="Vollmers J."/>
            <person name="Rivas-Marin E."/>
            <person name="Kohn T."/>
            <person name="Peeters S.H."/>
            <person name="Heuer A."/>
            <person name="Rast P."/>
            <person name="Oberbeckmann S."/>
            <person name="Bunk B."/>
            <person name="Jeske O."/>
            <person name="Meyerdierks A."/>
            <person name="Storesund J.E."/>
            <person name="Kallscheuer N."/>
            <person name="Luecker S."/>
            <person name="Lage O.M."/>
            <person name="Pohl T."/>
            <person name="Merkel B.J."/>
            <person name="Hornburger P."/>
            <person name="Mueller R.-W."/>
            <person name="Bruemmer F."/>
            <person name="Labrenz M."/>
            <person name="Spormann A.M."/>
            <person name="Op den Camp H."/>
            <person name="Overmann J."/>
            <person name="Amann R."/>
            <person name="Jetten M.S.M."/>
            <person name="Mascher T."/>
            <person name="Medema M.H."/>
            <person name="Devos D.P."/>
            <person name="Kaster A.-K."/>
            <person name="Ovreas L."/>
            <person name="Rohde M."/>
            <person name="Galperin M.Y."/>
            <person name="Jogler C."/>
        </authorList>
    </citation>
    <scope>NUCLEOTIDE SEQUENCE [LARGE SCALE GENOMIC DNA]</scope>
    <source>
        <strain evidence="2 3">I41</strain>
    </source>
</reference>
<dbReference type="RefSeq" id="WP_145432188.1">
    <property type="nucleotide sequence ID" value="NZ_CP036339.1"/>
</dbReference>
<dbReference type="OrthoDB" id="253396at2"/>
<evidence type="ECO:0000259" key="1">
    <source>
        <dbReference type="Pfam" id="PF07596"/>
    </source>
</evidence>
<evidence type="ECO:0000313" key="3">
    <source>
        <dbReference type="Proteomes" id="UP000317909"/>
    </source>
</evidence>
<dbReference type="Pfam" id="PF07596">
    <property type="entry name" value="SBP_bac_10"/>
    <property type="match status" value="1"/>
</dbReference>
<dbReference type="Pfam" id="PF07963">
    <property type="entry name" value="N_methyl"/>
    <property type="match status" value="1"/>
</dbReference>
<sequence>MSRRRLRARLAPAFTLVELLVVVAIIAILIALLLPAIQAAREAARRGNCQSNLKNLALAALNFESSRGYFAPAAQDRDGEPPTGVMPALATHNGITFLLPHFEQGNKFEQINLDWDWDDTSRSKNEQATKQDLGGILICPSSPVVQVARHATDYCAANRVDPSGPKSLAPLIAAKLVDGKNNLPELDRGWDNVLQYDFLDTVPPLATDRRRTDSAEVTDGLSNTSLYMESVAKPFMFGWYQRNADPAPLFYNGEENRAINSRFRWASPETWMSINNFCHTSQIINCNNVSQPYGFHPGGILISFADGRVEFTREEIDPNAFVAFITMSGGESVR</sequence>